<dbReference type="Proteomes" id="UP000663918">
    <property type="component" value="Chromosome"/>
</dbReference>
<feature type="region of interest" description="Disordered" evidence="1">
    <location>
        <begin position="39"/>
        <end position="58"/>
    </location>
</feature>
<evidence type="ECO:0000256" key="1">
    <source>
        <dbReference type="SAM" id="MobiDB-lite"/>
    </source>
</evidence>
<name>A0A975GX81_9CAUL</name>
<dbReference type="AlphaFoldDB" id="A0A975GX81"/>
<keyword evidence="3" id="KW-1185">Reference proteome</keyword>
<accession>A0A975GX81</accession>
<evidence type="ECO:0000313" key="2">
    <source>
        <dbReference type="EMBL" id="QTC93431.1"/>
    </source>
</evidence>
<dbReference type="RefSeq" id="WP_207932694.1">
    <property type="nucleotide sequence ID" value="NZ_CP062222.1"/>
</dbReference>
<dbReference type="KEGG" id="bgoe:IFJ75_10810"/>
<proteinExistence type="predicted"/>
<reference evidence="2" key="1">
    <citation type="submission" date="2020-09" db="EMBL/GenBank/DDBJ databases">
        <title>Brevundimonas sp. LVF2 isolated from a puddle in Goettingen, Germany.</title>
        <authorList>
            <person name="Friedrich I."/>
            <person name="Klassen A."/>
            <person name="Hannes N."/>
            <person name="Schneider D."/>
            <person name="Hertel R."/>
            <person name="Daniel R."/>
        </authorList>
    </citation>
    <scope>NUCLEOTIDE SEQUENCE</scope>
    <source>
        <strain evidence="2">LVF2</strain>
    </source>
</reference>
<evidence type="ECO:0000313" key="3">
    <source>
        <dbReference type="Proteomes" id="UP000663918"/>
    </source>
</evidence>
<protein>
    <submittedName>
        <fullName evidence="2">Uncharacterized protein</fullName>
    </submittedName>
</protein>
<dbReference type="EMBL" id="CP062222">
    <property type="protein sequence ID" value="QTC93431.1"/>
    <property type="molecule type" value="Genomic_DNA"/>
</dbReference>
<organism evidence="2 3">
    <name type="scientific">Brevundimonas goettingensis</name>
    <dbReference type="NCBI Taxonomy" id="2774190"/>
    <lineage>
        <taxon>Bacteria</taxon>
        <taxon>Pseudomonadati</taxon>
        <taxon>Pseudomonadota</taxon>
        <taxon>Alphaproteobacteria</taxon>
        <taxon>Caulobacterales</taxon>
        <taxon>Caulobacteraceae</taxon>
        <taxon>Brevundimonas</taxon>
    </lineage>
</organism>
<feature type="region of interest" description="Disordered" evidence="1">
    <location>
        <begin position="1"/>
        <end position="32"/>
    </location>
</feature>
<sequence length="58" mass="6291">MTETPKTPGETPAPKDAVQQRSPEQTAKAARLAKALRDNLRRRKIAHPAAPKPGGQNH</sequence>
<gene>
    <name evidence="2" type="ORF">IFJ75_10810</name>
</gene>